<evidence type="ECO:0000313" key="4">
    <source>
        <dbReference type="EMBL" id="KAG6463470.1"/>
    </source>
</evidence>
<reference evidence="4" key="1">
    <citation type="journal article" date="2016" name="Insect Biochem. Mol. Biol.">
        <title>Multifaceted biological insights from a draft genome sequence of the tobacco hornworm moth, Manduca sexta.</title>
        <authorList>
            <person name="Kanost M.R."/>
            <person name="Arrese E.L."/>
            <person name="Cao X."/>
            <person name="Chen Y.R."/>
            <person name="Chellapilla S."/>
            <person name="Goldsmith M.R."/>
            <person name="Grosse-Wilde E."/>
            <person name="Heckel D.G."/>
            <person name="Herndon N."/>
            <person name="Jiang H."/>
            <person name="Papanicolaou A."/>
            <person name="Qu J."/>
            <person name="Soulages J.L."/>
            <person name="Vogel H."/>
            <person name="Walters J."/>
            <person name="Waterhouse R.M."/>
            <person name="Ahn S.J."/>
            <person name="Almeida F.C."/>
            <person name="An C."/>
            <person name="Aqrawi P."/>
            <person name="Bretschneider A."/>
            <person name="Bryant W.B."/>
            <person name="Bucks S."/>
            <person name="Chao H."/>
            <person name="Chevignon G."/>
            <person name="Christen J.M."/>
            <person name="Clarke D.F."/>
            <person name="Dittmer N.T."/>
            <person name="Ferguson L.C.F."/>
            <person name="Garavelou S."/>
            <person name="Gordon K.H.J."/>
            <person name="Gunaratna R.T."/>
            <person name="Han Y."/>
            <person name="Hauser F."/>
            <person name="He Y."/>
            <person name="Heidel-Fischer H."/>
            <person name="Hirsh A."/>
            <person name="Hu Y."/>
            <person name="Jiang H."/>
            <person name="Kalra D."/>
            <person name="Klinner C."/>
            <person name="Konig C."/>
            <person name="Kovar C."/>
            <person name="Kroll A.R."/>
            <person name="Kuwar S.S."/>
            <person name="Lee S.L."/>
            <person name="Lehman R."/>
            <person name="Li K."/>
            <person name="Li Z."/>
            <person name="Liang H."/>
            <person name="Lovelace S."/>
            <person name="Lu Z."/>
            <person name="Mansfield J.H."/>
            <person name="McCulloch K.J."/>
            <person name="Mathew T."/>
            <person name="Morton B."/>
            <person name="Muzny D.M."/>
            <person name="Neunemann D."/>
            <person name="Ongeri F."/>
            <person name="Pauchet Y."/>
            <person name="Pu L.L."/>
            <person name="Pyrousis I."/>
            <person name="Rao X.J."/>
            <person name="Redding A."/>
            <person name="Roesel C."/>
            <person name="Sanchez-Gracia A."/>
            <person name="Schaack S."/>
            <person name="Shukla A."/>
            <person name="Tetreau G."/>
            <person name="Wang Y."/>
            <person name="Xiong G.H."/>
            <person name="Traut W."/>
            <person name="Walsh T.K."/>
            <person name="Worley K.C."/>
            <person name="Wu D."/>
            <person name="Wu W."/>
            <person name="Wu Y.Q."/>
            <person name="Zhang X."/>
            <person name="Zou Z."/>
            <person name="Zucker H."/>
            <person name="Briscoe A.D."/>
            <person name="Burmester T."/>
            <person name="Clem R.J."/>
            <person name="Feyereisen R."/>
            <person name="Grimmelikhuijzen C.J.P."/>
            <person name="Hamodrakas S.J."/>
            <person name="Hansson B.S."/>
            <person name="Huguet E."/>
            <person name="Jermiin L.S."/>
            <person name="Lan Q."/>
            <person name="Lehman H.K."/>
            <person name="Lorenzen M."/>
            <person name="Merzendorfer H."/>
            <person name="Michalopoulos I."/>
            <person name="Morton D.B."/>
            <person name="Muthukrishnan S."/>
            <person name="Oakeshott J.G."/>
            <person name="Palmer W."/>
            <person name="Park Y."/>
            <person name="Passarelli A.L."/>
            <person name="Rozas J."/>
            <person name="Schwartz L.M."/>
            <person name="Smith W."/>
            <person name="Southgate A."/>
            <person name="Vilcinskas A."/>
            <person name="Vogt R."/>
            <person name="Wang P."/>
            <person name="Werren J."/>
            <person name="Yu X.Q."/>
            <person name="Zhou J.J."/>
            <person name="Brown S.J."/>
            <person name="Scherer S.E."/>
            <person name="Richards S."/>
            <person name="Blissard G.W."/>
        </authorList>
    </citation>
    <scope>NUCLEOTIDE SEQUENCE</scope>
</reference>
<dbReference type="GO" id="GO:0016020">
    <property type="term" value="C:membrane"/>
    <property type="evidence" value="ECO:0007669"/>
    <property type="project" value="InterPro"/>
</dbReference>
<proteinExistence type="predicted"/>
<comment type="caution">
    <text evidence="4">The sequence shown here is derived from an EMBL/GenBank/DDBJ whole genome shotgun (WGS) entry which is preliminary data.</text>
</comment>
<dbReference type="EMBL" id="JH668988">
    <property type="protein sequence ID" value="KAG6463470.1"/>
    <property type="molecule type" value="Genomic_DNA"/>
</dbReference>
<dbReference type="PROSITE" id="PS50002">
    <property type="entry name" value="SH3"/>
    <property type="match status" value="1"/>
</dbReference>
<dbReference type="GO" id="GO:0016560">
    <property type="term" value="P:protein import into peroxisome matrix, docking"/>
    <property type="evidence" value="ECO:0007669"/>
    <property type="project" value="InterPro"/>
</dbReference>
<evidence type="ECO:0000259" key="3">
    <source>
        <dbReference type="PROSITE" id="PS50002"/>
    </source>
</evidence>
<dbReference type="AlphaFoldDB" id="A0A921ZSA9"/>
<organism evidence="4 5">
    <name type="scientific">Manduca sexta</name>
    <name type="common">Tobacco hawkmoth</name>
    <name type="synonym">Tobacco hornworm</name>
    <dbReference type="NCBI Taxonomy" id="7130"/>
    <lineage>
        <taxon>Eukaryota</taxon>
        <taxon>Metazoa</taxon>
        <taxon>Ecdysozoa</taxon>
        <taxon>Arthropoda</taxon>
        <taxon>Hexapoda</taxon>
        <taxon>Insecta</taxon>
        <taxon>Pterygota</taxon>
        <taxon>Neoptera</taxon>
        <taxon>Endopterygota</taxon>
        <taxon>Lepidoptera</taxon>
        <taxon>Glossata</taxon>
        <taxon>Ditrysia</taxon>
        <taxon>Bombycoidea</taxon>
        <taxon>Sphingidae</taxon>
        <taxon>Sphinginae</taxon>
        <taxon>Sphingini</taxon>
        <taxon>Manduca</taxon>
    </lineage>
</organism>
<evidence type="ECO:0000313" key="5">
    <source>
        <dbReference type="Proteomes" id="UP000791440"/>
    </source>
</evidence>
<sequence length="237" mass="27020">MRINKLHYIVLIGFEYYFNEDNVDNSLTVKNSHRCTPPYIHRSIDNFFDKGSLMRHSFQEIEKGVAENVGRLRSLFGQFWSTFAVFRSINWLVRKLLVMLGLRNECEFKAWAEAMAASPNNLGPHQQLPNGTSWPILLFFGVIAAAPYIVHKMLTGLTNTINEKLHEPATWQSPLRAIAEFDFEATHGHELSFNANQVLHLAPQHLQGNMWNSGWLVASIDMIKAGVIPANYIKVIV</sequence>
<dbReference type="Pfam" id="PF04088">
    <property type="entry name" value="Peroxin-13_N"/>
    <property type="match status" value="1"/>
</dbReference>
<evidence type="ECO:0000256" key="2">
    <source>
        <dbReference type="PROSITE-ProRule" id="PRU00192"/>
    </source>
</evidence>
<feature type="domain" description="SH3" evidence="3">
    <location>
        <begin position="172"/>
        <end position="237"/>
    </location>
</feature>
<dbReference type="InterPro" id="IPR007223">
    <property type="entry name" value="Peroxin-13_N"/>
</dbReference>
<dbReference type="GO" id="GO:0005777">
    <property type="term" value="C:peroxisome"/>
    <property type="evidence" value="ECO:0007669"/>
    <property type="project" value="InterPro"/>
</dbReference>
<gene>
    <name evidence="4" type="ORF">O3G_MSEX013889</name>
</gene>
<name>A0A921ZSA9_MANSE</name>
<keyword evidence="5" id="KW-1185">Reference proteome</keyword>
<accession>A0A921ZSA9</accession>
<evidence type="ECO:0000256" key="1">
    <source>
        <dbReference type="ARBA" id="ARBA00022443"/>
    </source>
</evidence>
<reference evidence="4" key="2">
    <citation type="submission" date="2020-12" db="EMBL/GenBank/DDBJ databases">
        <authorList>
            <person name="Kanost M."/>
        </authorList>
    </citation>
    <scope>NUCLEOTIDE SEQUENCE</scope>
</reference>
<protein>
    <recommendedName>
        <fullName evidence="3">SH3 domain-containing protein</fullName>
    </recommendedName>
</protein>
<keyword evidence="1 2" id="KW-0728">SH3 domain</keyword>
<dbReference type="InterPro" id="IPR001452">
    <property type="entry name" value="SH3_domain"/>
</dbReference>
<dbReference type="Proteomes" id="UP000791440">
    <property type="component" value="Unassembled WGS sequence"/>
</dbReference>
<dbReference type="SMART" id="SM00326">
    <property type="entry name" value="SH3"/>
    <property type="match status" value="1"/>
</dbReference>